<sequence>MVAVKWVRLHSTVGHIITQLSFEDKSTLYNSLVALVKVEYHFGNALQGTAHLFLSGLASRWGNLDYAPKLVTDLVPSSDGSPSGLIESISTLLSSHHSTVVKATLWFGRCAIQYSPEDIRCLLAESDLVTQMLATLQPHTLPMAGNEEIFDHLLCLIEHCIRLALPSDPRTIDITTAGKQSIHRELIFQNVVLPSSELVTFLISNRHVFSGDLLESFVWMLTTLLRICPYHHPTLEYVLASPIAMTFSSCLSFMEDEKCLLIILNNIHSSLMEWKKHGPKVDQSAKRMIQTLFSEGFEDALEQMIRKKDGRYGRNLVDNCRFISKFLGSNVDDAEE</sequence>
<proteinExistence type="predicted"/>
<keyword evidence="2" id="KW-1185">Reference proteome</keyword>
<accession>A0ABQ9YD01</accession>
<protein>
    <submittedName>
        <fullName evidence="1">Uncharacterized protein</fullName>
    </submittedName>
</protein>
<dbReference type="EMBL" id="JARBJD010000015">
    <property type="protein sequence ID" value="KAK2961645.1"/>
    <property type="molecule type" value="Genomic_DNA"/>
</dbReference>
<evidence type="ECO:0000313" key="1">
    <source>
        <dbReference type="EMBL" id="KAK2961645.1"/>
    </source>
</evidence>
<gene>
    <name evidence="1" type="ORF">BLNAU_3443</name>
</gene>
<name>A0ABQ9YD01_9EUKA</name>
<dbReference type="Proteomes" id="UP001281761">
    <property type="component" value="Unassembled WGS sequence"/>
</dbReference>
<comment type="caution">
    <text evidence="1">The sequence shown here is derived from an EMBL/GenBank/DDBJ whole genome shotgun (WGS) entry which is preliminary data.</text>
</comment>
<dbReference type="InterPro" id="IPR016024">
    <property type="entry name" value="ARM-type_fold"/>
</dbReference>
<dbReference type="SUPFAM" id="SSF48371">
    <property type="entry name" value="ARM repeat"/>
    <property type="match status" value="1"/>
</dbReference>
<organism evidence="1 2">
    <name type="scientific">Blattamonas nauphoetae</name>
    <dbReference type="NCBI Taxonomy" id="2049346"/>
    <lineage>
        <taxon>Eukaryota</taxon>
        <taxon>Metamonada</taxon>
        <taxon>Preaxostyla</taxon>
        <taxon>Oxymonadida</taxon>
        <taxon>Blattamonas</taxon>
    </lineage>
</organism>
<evidence type="ECO:0000313" key="2">
    <source>
        <dbReference type="Proteomes" id="UP001281761"/>
    </source>
</evidence>
<reference evidence="1 2" key="1">
    <citation type="journal article" date="2022" name="bioRxiv">
        <title>Genomics of Preaxostyla Flagellates Illuminates Evolutionary Transitions and the Path Towards Mitochondrial Loss.</title>
        <authorList>
            <person name="Novak L.V.F."/>
            <person name="Treitli S.C."/>
            <person name="Pyrih J."/>
            <person name="Halakuc P."/>
            <person name="Pipaliya S.V."/>
            <person name="Vacek V."/>
            <person name="Brzon O."/>
            <person name="Soukal P."/>
            <person name="Eme L."/>
            <person name="Dacks J.B."/>
            <person name="Karnkowska A."/>
            <person name="Elias M."/>
            <person name="Hampl V."/>
        </authorList>
    </citation>
    <scope>NUCLEOTIDE SEQUENCE [LARGE SCALE GENOMIC DNA]</scope>
    <source>
        <strain evidence="1">NAU3</strain>
        <tissue evidence="1">Gut</tissue>
    </source>
</reference>